<accession>A0A9X0D5T4</accession>
<comment type="caution">
    <text evidence="2">The sequence shown here is derived from an EMBL/GenBank/DDBJ whole genome shotgun (WGS) entry which is preliminary data.</text>
</comment>
<organism evidence="2 3">
    <name type="scientific">Desmophyllum pertusum</name>
    <dbReference type="NCBI Taxonomy" id="174260"/>
    <lineage>
        <taxon>Eukaryota</taxon>
        <taxon>Metazoa</taxon>
        <taxon>Cnidaria</taxon>
        <taxon>Anthozoa</taxon>
        <taxon>Hexacorallia</taxon>
        <taxon>Scleractinia</taxon>
        <taxon>Caryophylliina</taxon>
        <taxon>Caryophylliidae</taxon>
        <taxon>Desmophyllum</taxon>
    </lineage>
</organism>
<evidence type="ECO:0000313" key="2">
    <source>
        <dbReference type="EMBL" id="KAJ7386758.1"/>
    </source>
</evidence>
<feature type="region of interest" description="Disordered" evidence="1">
    <location>
        <begin position="100"/>
        <end position="127"/>
    </location>
</feature>
<feature type="compositionally biased region" description="Basic and acidic residues" evidence="1">
    <location>
        <begin position="114"/>
        <end position="127"/>
    </location>
</feature>
<gene>
    <name evidence="2" type="ORF">OS493_006783</name>
</gene>
<protein>
    <submittedName>
        <fullName evidence="2">Uncharacterized protein</fullName>
    </submittedName>
</protein>
<name>A0A9X0D5T4_9CNID</name>
<evidence type="ECO:0000256" key="1">
    <source>
        <dbReference type="SAM" id="MobiDB-lite"/>
    </source>
</evidence>
<dbReference type="Proteomes" id="UP001163046">
    <property type="component" value="Unassembled WGS sequence"/>
</dbReference>
<evidence type="ECO:0000313" key="3">
    <source>
        <dbReference type="Proteomes" id="UP001163046"/>
    </source>
</evidence>
<proteinExistence type="predicted"/>
<dbReference type="EMBL" id="MU825875">
    <property type="protein sequence ID" value="KAJ7386758.1"/>
    <property type="molecule type" value="Genomic_DNA"/>
</dbReference>
<reference evidence="2" key="1">
    <citation type="submission" date="2023-01" db="EMBL/GenBank/DDBJ databases">
        <title>Genome assembly of the deep-sea coral Lophelia pertusa.</title>
        <authorList>
            <person name="Herrera S."/>
            <person name="Cordes E."/>
        </authorList>
    </citation>
    <scope>NUCLEOTIDE SEQUENCE</scope>
    <source>
        <strain evidence="2">USNM1676648</strain>
        <tissue evidence="2">Polyp</tissue>
    </source>
</reference>
<sequence>MVMEEISDNMARGVRLPMQSNPDLNHLLKLRSNFRSSGRPSISRLSRLGLDNDIEHGLRLPVASNTMGMASVLSKDEDSLNLEDLSNERSLAFRRGKVLKGANNSHLLPKKSPTHHDKETKAKKSGV</sequence>
<dbReference type="AlphaFoldDB" id="A0A9X0D5T4"/>
<keyword evidence="3" id="KW-1185">Reference proteome</keyword>